<dbReference type="InterPro" id="IPR053010">
    <property type="entry name" value="SET_SmydA-8"/>
</dbReference>
<name>A0ABN8IUV2_9NEOP</name>
<feature type="non-terminal residue" evidence="2">
    <location>
        <position position="1"/>
    </location>
</feature>
<dbReference type="Gene3D" id="1.10.220.160">
    <property type="match status" value="1"/>
</dbReference>
<dbReference type="Gene3D" id="2.170.270.10">
    <property type="entry name" value="SET domain"/>
    <property type="match status" value="1"/>
</dbReference>
<organism evidence="2 3">
    <name type="scientific">Iphiclides podalirius</name>
    <name type="common">scarce swallowtail</name>
    <dbReference type="NCBI Taxonomy" id="110791"/>
    <lineage>
        <taxon>Eukaryota</taxon>
        <taxon>Metazoa</taxon>
        <taxon>Ecdysozoa</taxon>
        <taxon>Arthropoda</taxon>
        <taxon>Hexapoda</taxon>
        <taxon>Insecta</taxon>
        <taxon>Pterygota</taxon>
        <taxon>Neoptera</taxon>
        <taxon>Endopterygota</taxon>
        <taxon>Lepidoptera</taxon>
        <taxon>Glossata</taxon>
        <taxon>Ditrysia</taxon>
        <taxon>Papilionoidea</taxon>
        <taxon>Papilionidae</taxon>
        <taxon>Papilioninae</taxon>
        <taxon>Iphiclides</taxon>
    </lineage>
</organism>
<reference evidence="2" key="1">
    <citation type="submission" date="2022-03" db="EMBL/GenBank/DDBJ databases">
        <authorList>
            <person name="Martin H S."/>
        </authorList>
    </citation>
    <scope>NUCLEOTIDE SEQUENCE</scope>
</reference>
<dbReference type="EMBL" id="OW152816">
    <property type="protein sequence ID" value="CAH2067206.1"/>
    <property type="molecule type" value="Genomic_DNA"/>
</dbReference>
<protein>
    <recommendedName>
        <fullName evidence="1">SET domain-containing protein</fullName>
    </recommendedName>
</protein>
<dbReference type="InterPro" id="IPR001214">
    <property type="entry name" value="SET_dom"/>
</dbReference>
<proteinExistence type="predicted"/>
<dbReference type="PANTHER" id="PTHR46455">
    <property type="entry name" value="SET AND MYND DOMAIN CONTAINING, ARTHROPOD-SPECIFIC, MEMBER 4, ISOFORM A"/>
    <property type="match status" value="1"/>
</dbReference>
<evidence type="ECO:0000313" key="2">
    <source>
        <dbReference type="EMBL" id="CAH2067206.1"/>
    </source>
</evidence>
<dbReference type="Pfam" id="PF00856">
    <property type="entry name" value="SET"/>
    <property type="match status" value="1"/>
</dbReference>
<dbReference type="Gene3D" id="6.10.140.2220">
    <property type="match status" value="1"/>
</dbReference>
<dbReference type="CDD" id="cd20071">
    <property type="entry name" value="SET_SMYD"/>
    <property type="match status" value="1"/>
</dbReference>
<feature type="domain" description="SET" evidence="1">
    <location>
        <begin position="81"/>
        <end position="307"/>
    </location>
</feature>
<gene>
    <name evidence="2" type="ORF">IPOD504_LOCUS13773</name>
</gene>
<dbReference type="SMART" id="SM00317">
    <property type="entry name" value="SET"/>
    <property type="match status" value="1"/>
</dbReference>
<accession>A0ABN8IUV2</accession>
<evidence type="ECO:0000259" key="1">
    <source>
        <dbReference type="PROSITE" id="PS50280"/>
    </source>
</evidence>
<dbReference type="SUPFAM" id="SSF82199">
    <property type="entry name" value="SET domain"/>
    <property type="match status" value="1"/>
</dbReference>
<dbReference type="Proteomes" id="UP000837857">
    <property type="component" value="Chromosome 4"/>
</dbReference>
<evidence type="ECO:0000313" key="3">
    <source>
        <dbReference type="Proteomes" id="UP000837857"/>
    </source>
</evidence>
<dbReference type="InterPro" id="IPR046341">
    <property type="entry name" value="SET_dom_sf"/>
</dbReference>
<keyword evidence="3" id="KW-1185">Reference proteome</keyword>
<sequence length="545" mass="60967">MDVHVFPVSSQTAGARLSGTVDCVEDRVCFRRCKSNSLVCIRAQSAVQYPLRTSCERMLPTERFSQMVQLHLGLTDDNDNTKWIIAESPLGGRGLFATKDISSGEVLFVDHPLIYGPRSGAIVQRGCTVCYTLKSDKFYKCQKCSLLLCSESCQNNSAHYNDCKIISGWRNKVPIEDVDDALLSRALTAIRALLLSDDQKQFMTSLQAHMLPQHGTEIKDLHQYFEIPPQDEQFMILASYVLDANAFQIATPYGKKEMGKRGLYPVSSLMNHNCVPNTRYNYNEDLQMIVKAVKGIPRGSEIFTCYTGLMWGTPARRIHLHKTKHFLCKCERCADPTERGTLLAALKCFAAECPGSLLPIEPLKSSSAWRCLDCGLRVPCENICTLQSALGSLMGSLDFENLFYWSLLTWAPRQGTPDRTSSPDGSACPYQLSESRLALKENLCRGILRTVAALGAGDAHLRALMLYHLHAALAERARRSPDLYDELRSEIESTIDQAYNILQGDISAPADLELRHQYLGPGCNKSHEERFFILDTSDNNIDLRT</sequence>
<dbReference type="PANTHER" id="PTHR46455:SF3">
    <property type="entry name" value="SET AND MYND DOMAIN CONTAINING, ARTHROPOD-SPECIFIC, MEMBER 9, ISOFORM A-RELATED"/>
    <property type="match status" value="1"/>
</dbReference>
<dbReference type="PROSITE" id="PS50280">
    <property type="entry name" value="SET"/>
    <property type="match status" value="1"/>
</dbReference>